<gene>
    <name evidence="1" type="ORF">Ocin01_17365</name>
</gene>
<keyword evidence="2" id="KW-1185">Reference proteome</keyword>
<name>A0A1D2M8L4_ORCCI</name>
<accession>A0A1D2M8L4</accession>
<comment type="caution">
    <text evidence="1">The sequence shown here is derived from an EMBL/GenBank/DDBJ whole genome shotgun (WGS) entry which is preliminary data.</text>
</comment>
<protein>
    <submittedName>
        <fullName evidence="1">Uncharacterized protein</fullName>
    </submittedName>
</protein>
<evidence type="ECO:0000313" key="1">
    <source>
        <dbReference type="EMBL" id="ODM89318.1"/>
    </source>
</evidence>
<proteinExistence type="predicted"/>
<sequence>MGWKLPRDTIPRWFEYYNNTFHFNNTSDNINSCASVSQDFSFLADSEGIWVACQDPELPPECHAIPESCHPVLNYDTGMINGGLRTIKMRFALYGFSILRLQIWPWDECFDYSFRNTVLPGPKSCELRNITSEMVKDGWIHSQFYIDPLLNYTFSRFSLEMIAISPHEVVLLDKIEATSYLLCGPDAFCTTTTLPPTTRQTSGPIFPSSTPDYTNFPSSLETPTQPSKIRSLQLRTSAEALPNLGWTIPCTTSFPRWLDYYHDVNQFLSPTPDQNLCADEFLEESVSTDLGFPEGIWVACKDPELPQAECVISSRAPCHPFIQFGQQGLDANEAVVGIELTFFLYGQGRIKLTLSGGKCIEFSKYQDENSFCEFVEILDNPKNTWARRYFEPEENVWLRDFQIDMIAKNDHDFVLVDKVVLTIFEVCDYNPDGCPQFASTTTPSAEETTLEFRAETERSLSTNEPTDAPNSGIILRSLYEIFIVNWMRFFKNN</sequence>
<reference evidence="1 2" key="1">
    <citation type="journal article" date="2016" name="Genome Biol. Evol.">
        <title>Gene Family Evolution Reflects Adaptation to Soil Environmental Stressors in the Genome of the Collembolan Orchesella cincta.</title>
        <authorList>
            <person name="Faddeeva-Vakhrusheva A."/>
            <person name="Derks M.F."/>
            <person name="Anvar S.Y."/>
            <person name="Agamennone V."/>
            <person name="Suring W."/>
            <person name="Smit S."/>
            <person name="van Straalen N.M."/>
            <person name="Roelofs D."/>
        </authorList>
    </citation>
    <scope>NUCLEOTIDE SEQUENCE [LARGE SCALE GENOMIC DNA]</scope>
    <source>
        <tissue evidence="1">Mixed pool</tissue>
    </source>
</reference>
<dbReference type="Proteomes" id="UP000094527">
    <property type="component" value="Unassembled WGS sequence"/>
</dbReference>
<evidence type="ECO:0000313" key="2">
    <source>
        <dbReference type="Proteomes" id="UP000094527"/>
    </source>
</evidence>
<dbReference type="AlphaFoldDB" id="A0A1D2M8L4"/>
<dbReference type="EMBL" id="LJIJ01002726">
    <property type="protein sequence ID" value="ODM89318.1"/>
    <property type="molecule type" value="Genomic_DNA"/>
</dbReference>
<organism evidence="1 2">
    <name type="scientific">Orchesella cincta</name>
    <name type="common">Springtail</name>
    <name type="synonym">Podura cincta</name>
    <dbReference type="NCBI Taxonomy" id="48709"/>
    <lineage>
        <taxon>Eukaryota</taxon>
        <taxon>Metazoa</taxon>
        <taxon>Ecdysozoa</taxon>
        <taxon>Arthropoda</taxon>
        <taxon>Hexapoda</taxon>
        <taxon>Collembola</taxon>
        <taxon>Entomobryomorpha</taxon>
        <taxon>Entomobryoidea</taxon>
        <taxon>Orchesellidae</taxon>
        <taxon>Orchesellinae</taxon>
        <taxon>Orchesella</taxon>
    </lineage>
</organism>